<gene>
    <name evidence="1" type="ORF">LCGC14_2625320</name>
</gene>
<comment type="caution">
    <text evidence="1">The sequence shown here is derived from an EMBL/GenBank/DDBJ whole genome shotgun (WGS) entry which is preliminary data.</text>
</comment>
<protein>
    <submittedName>
        <fullName evidence="1">Uncharacterized protein</fullName>
    </submittedName>
</protein>
<proteinExistence type="predicted"/>
<sequence length="65" mass="7205">MSRSNGIMSTMAGLPPGNKPQVLSGYTDCSIGFEPSRNVEGKLIHNRETASKHRVSARWWQVHPV</sequence>
<name>A0A0F9A1Y3_9ZZZZ</name>
<reference evidence="1" key="1">
    <citation type="journal article" date="2015" name="Nature">
        <title>Complex archaea that bridge the gap between prokaryotes and eukaryotes.</title>
        <authorList>
            <person name="Spang A."/>
            <person name="Saw J.H."/>
            <person name="Jorgensen S.L."/>
            <person name="Zaremba-Niedzwiedzka K."/>
            <person name="Martijn J."/>
            <person name="Lind A.E."/>
            <person name="van Eijk R."/>
            <person name="Schleper C."/>
            <person name="Guy L."/>
            <person name="Ettema T.J."/>
        </authorList>
    </citation>
    <scope>NUCLEOTIDE SEQUENCE</scope>
</reference>
<organism evidence="1">
    <name type="scientific">marine sediment metagenome</name>
    <dbReference type="NCBI Taxonomy" id="412755"/>
    <lineage>
        <taxon>unclassified sequences</taxon>
        <taxon>metagenomes</taxon>
        <taxon>ecological metagenomes</taxon>
    </lineage>
</organism>
<dbReference type="EMBL" id="LAZR01044895">
    <property type="protein sequence ID" value="KKL03520.1"/>
    <property type="molecule type" value="Genomic_DNA"/>
</dbReference>
<dbReference type="AlphaFoldDB" id="A0A0F9A1Y3"/>
<accession>A0A0F9A1Y3</accession>
<feature type="non-terminal residue" evidence="1">
    <location>
        <position position="65"/>
    </location>
</feature>
<evidence type="ECO:0000313" key="1">
    <source>
        <dbReference type="EMBL" id="KKL03520.1"/>
    </source>
</evidence>